<evidence type="ECO:0000313" key="5">
    <source>
        <dbReference type="EMBL" id="KXN71715.1"/>
    </source>
</evidence>
<dbReference type="OrthoDB" id="37537at2759"/>
<dbReference type="InterPro" id="IPR005399">
    <property type="entry name" value="K_chnl_volt-dep_bsu_KCNAB-rel"/>
</dbReference>
<dbReference type="AlphaFoldDB" id="A0A137P9N3"/>
<dbReference type="Gene3D" id="3.20.20.100">
    <property type="entry name" value="NADP-dependent oxidoreductase domain"/>
    <property type="match status" value="1"/>
</dbReference>
<dbReference type="Pfam" id="PF00248">
    <property type="entry name" value="Aldo_ket_red"/>
    <property type="match status" value="1"/>
</dbReference>
<evidence type="ECO:0000259" key="4">
    <source>
        <dbReference type="Pfam" id="PF00248"/>
    </source>
</evidence>
<comment type="similarity">
    <text evidence="1">Belongs to the shaker potassium channel beta subunit family.</text>
</comment>
<dbReference type="PANTHER" id="PTHR43150:SF2">
    <property type="entry name" value="HYPERKINETIC, ISOFORM M"/>
    <property type="match status" value="1"/>
</dbReference>
<name>A0A137P9N3_CONC2</name>
<keyword evidence="6" id="KW-1185">Reference proteome</keyword>
<dbReference type="STRING" id="796925.A0A137P9N3"/>
<evidence type="ECO:0000256" key="3">
    <source>
        <dbReference type="ARBA" id="ARBA00023002"/>
    </source>
</evidence>
<reference evidence="5 6" key="1">
    <citation type="journal article" date="2015" name="Genome Biol. Evol.">
        <title>Phylogenomic analyses indicate that early fungi evolved digesting cell walls of algal ancestors of land plants.</title>
        <authorList>
            <person name="Chang Y."/>
            <person name="Wang S."/>
            <person name="Sekimoto S."/>
            <person name="Aerts A.L."/>
            <person name="Choi C."/>
            <person name="Clum A."/>
            <person name="LaButti K.M."/>
            <person name="Lindquist E.A."/>
            <person name="Yee Ngan C."/>
            <person name="Ohm R.A."/>
            <person name="Salamov A.A."/>
            <person name="Grigoriev I.V."/>
            <person name="Spatafora J.W."/>
            <person name="Berbee M.L."/>
        </authorList>
    </citation>
    <scope>NUCLEOTIDE SEQUENCE [LARGE SCALE GENOMIC DNA]</scope>
    <source>
        <strain evidence="5 6">NRRL 28638</strain>
    </source>
</reference>
<keyword evidence="2" id="KW-0521">NADP</keyword>
<dbReference type="InterPro" id="IPR023210">
    <property type="entry name" value="NADP_OxRdtase_dom"/>
</dbReference>
<dbReference type="PANTHER" id="PTHR43150">
    <property type="entry name" value="HYPERKINETIC, ISOFORM M"/>
    <property type="match status" value="1"/>
</dbReference>
<dbReference type="InterPro" id="IPR036812">
    <property type="entry name" value="NAD(P)_OxRdtase_dom_sf"/>
</dbReference>
<evidence type="ECO:0000313" key="6">
    <source>
        <dbReference type="Proteomes" id="UP000070444"/>
    </source>
</evidence>
<dbReference type="PRINTS" id="PR01577">
    <property type="entry name" value="KCNABCHANNEL"/>
</dbReference>
<dbReference type="SUPFAM" id="SSF51430">
    <property type="entry name" value="NAD(P)-linked oxidoreductase"/>
    <property type="match status" value="1"/>
</dbReference>
<accession>A0A137P9N3</accession>
<organism evidence="5 6">
    <name type="scientific">Conidiobolus coronatus (strain ATCC 28846 / CBS 209.66 / NRRL 28638)</name>
    <name type="common">Delacroixia coronata</name>
    <dbReference type="NCBI Taxonomy" id="796925"/>
    <lineage>
        <taxon>Eukaryota</taxon>
        <taxon>Fungi</taxon>
        <taxon>Fungi incertae sedis</taxon>
        <taxon>Zoopagomycota</taxon>
        <taxon>Entomophthoromycotina</taxon>
        <taxon>Entomophthoromycetes</taxon>
        <taxon>Entomophthorales</taxon>
        <taxon>Ancylistaceae</taxon>
        <taxon>Conidiobolus</taxon>
    </lineage>
</organism>
<proteinExistence type="inferred from homology"/>
<evidence type="ECO:0000256" key="1">
    <source>
        <dbReference type="ARBA" id="ARBA00006515"/>
    </source>
</evidence>
<dbReference type="Proteomes" id="UP000070444">
    <property type="component" value="Unassembled WGS sequence"/>
</dbReference>
<evidence type="ECO:0000256" key="2">
    <source>
        <dbReference type="ARBA" id="ARBA00022857"/>
    </source>
</evidence>
<dbReference type="GO" id="GO:0016491">
    <property type="term" value="F:oxidoreductase activity"/>
    <property type="evidence" value="ECO:0007669"/>
    <property type="project" value="UniProtKB-KW"/>
</dbReference>
<sequence length="306" mass="34404">MDQDQADKMLRACIENGINYFDNAEAYQNGNCEISMGRAIKNNSFKREDLVISTKIYFGTGGWGPNAHGLSKKHIIEGIYASLNRLQLDYVDLIFAHRPDIETNMEEVVRGFNFLIKKGKALYWGTSEWNSQQITEAHAIAQKLKLVGPCIEQPQYNLFKRIKVEKDYLPIIKNFGLGITVWGALDNGILTGKYNDSIPLGSRLNDSNWGKLILRKFNTDCGKIKVDKVKKLSKIANKLGRSTGQLSLAWCLSNPSVSSVIMGASNTEQLLENLKSIDLIERLTPDIISEIEDTFQSKPAIDPIFR</sequence>
<dbReference type="EMBL" id="KQ964469">
    <property type="protein sequence ID" value="KXN71715.1"/>
    <property type="molecule type" value="Genomic_DNA"/>
</dbReference>
<gene>
    <name evidence="5" type="ORF">CONCODRAFT_146137</name>
</gene>
<protein>
    <submittedName>
        <fullName evidence="5">Aldo/keto reductase</fullName>
    </submittedName>
</protein>
<dbReference type="OMA" id="EISMGRA"/>
<feature type="domain" description="NADP-dependent oxidoreductase" evidence="4">
    <location>
        <begin position="1"/>
        <end position="292"/>
    </location>
</feature>
<keyword evidence="3" id="KW-0560">Oxidoreductase</keyword>